<organism evidence="2 3">
    <name type="scientific">Dryococelus australis</name>
    <dbReference type="NCBI Taxonomy" id="614101"/>
    <lineage>
        <taxon>Eukaryota</taxon>
        <taxon>Metazoa</taxon>
        <taxon>Ecdysozoa</taxon>
        <taxon>Arthropoda</taxon>
        <taxon>Hexapoda</taxon>
        <taxon>Insecta</taxon>
        <taxon>Pterygota</taxon>
        <taxon>Neoptera</taxon>
        <taxon>Polyneoptera</taxon>
        <taxon>Phasmatodea</taxon>
        <taxon>Verophasmatodea</taxon>
        <taxon>Anareolatae</taxon>
        <taxon>Phasmatidae</taxon>
        <taxon>Eurycanthinae</taxon>
        <taxon>Dryococelus</taxon>
    </lineage>
</organism>
<dbReference type="Proteomes" id="UP001159363">
    <property type="component" value="Chromosome 5"/>
</dbReference>
<reference evidence="2 3" key="1">
    <citation type="submission" date="2023-02" db="EMBL/GenBank/DDBJ databases">
        <title>LHISI_Scaffold_Assembly.</title>
        <authorList>
            <person name="Stuart O.P."/>
            <person name="Cleave R."/>
            <person name="Magrath M.J.L."/>
            <person name="Mikheyev A.S."/>
        </authorList>
    </citation>
    <scope>NUCLEOTIDE SEQUENCE [LARGE SCALE GENOMIC DNA]</scope>
    <source>
        <strain evidence="2">Daus_M_001</strain>
        <tissue evidence="2">Leg muscle</tissue>
    </source>
</reference>
<name>A0ABQ9H8V1_9NEOP</name>
<sequence length="112" mass="12584">MQVLEQLGRLIQRVSSAKSRGQPSQARRIKRQKQIGSPTSLERGKNITACMAMGVSGSYIPPMFIFPKVRKSPTLKNEGPEGVNFRLLLEWMDKRSSFPEITRTSCSICEAQ</sequence>
<proteinExistence type="predicted"/>
<protein>
    <submittedName>
        <fullName evidence="2">Uncharacterized protein</fullName>
    </submittedName>
</protein>
<evidence type="ECO:0000256" key="1">
    <source>
        <dbReference type="SAM" id="MobiDB-lite"/>
    </source>
</evidence>
<keyword evidence="3" id="KW-1185">Reference proteome</keyword>
<comment type="caution">
    <text evidence="2">The sequence shown here is derived from an EMBL/GenBank/DDBJ whole genome shotgun (WGS) entry which is preliminary data.</text>
</comment>
<feature type="compositionally biased region" description="Polar residues" evidence="1">
    <location>
        <begin position="14"/>
        <end position="25"/>
    </location>
</feature>
<accession>A0ABQ9H8V1</accession>
<evidence type="ECO:0000313" key="2">
    <source>
        <dbReference type="EMBL" id="KAJ8880722.1"/>
    </source>
</evidence>
<dbReference type="EMBL" id="JARBHB010000006">
    <property type="protein sequence ID" value="KAJ8880722.1"/>
    <property type="molecule type" value="Genomic_DNA"/>
</dbReference>
<feature type="region of interest" description="Disordered" evidence="1">
    <location>
        <begin position="14"/>
        <end position="41"/>
    </location>
</feature>
<gene>
    <name evidence="2" type="ORF">PR048_017192</name>
</gene>
<evidence type="ECO:0000313" key="3">
    <source>
        <dbReference type="Proteomes" id="UP001159363"/>
    </source>
</evidence>